<protein>
    <submittedName>
        <fullName evidence="8">NADH-quinone oxidoreductase subunit I</fullName>
    </submittedName>
</protein>
<dbReference type="OrthoDB" id="9808559at2"/>
<dbReference type="PROSITE" id="PS51379">
    <property type="entry name" value="4FE4S_FER_2"/>
    <property type="match status" value="2"/>
</dbReference>
<feature type="compositionally biased region" description="Low complexity" evidence="6">
    <location>
        <begin position="194"/>
        <end position="224"/>
    </location>
</feature>
<dbReference type="STRING" id="1267423.SAMN05216290_0043"/>
<dbReference type="Gene3D" id="3.30.70.3270">
    <property type="match status" value="1"/>
</dbReference>
<dbReference type="GO" id="GO:0051539">
    <property type="term" value="F:4 iron, 4 sulfur cluster binding"/>
    <property type="evidence" value="ECO:0007669"/>
    <property type="project" value="UniProtKB-KW"/>
</dbReference>
<dbReference type="AlphaFoldDB" id="A0A1I0M483"/>
<evidence type="ECO:0000313" key="8">
    <source>
        <dbReference type="EMBL" id="SEV83089.1"/>
    </source>
</evidence>
<dbReference type="InterPro" id="IPR017896">
    <property type="entry name" value="4Fe4S_Fe-S-bd"/>
</dbReference>
<dbReference type="PANTHER" id="PTHR10849">
    <property type="entry name" value="NADH DEHYDROGENASE UBIQUINONE IRON-SULFUR PROTEIN 8, MITOCHONDRIAL"/>
    <property type="match status" value="1"/>
</dbReference>
<dbReference type="Pfam" id="PF12838">
    <property type="entry name" value="Fer4_7"/>
    <property type="match status" value="1"/>
</dbReference>
<feature type="compositionally biased region" description="Basic and acidic residues" evidence="6">
    <location>
        <begin position="246"/>
        <end position="255"/>
    </location>
</feature>
<proteinExistence type="predicted"/>
<evidence type="ECO:0000256" key="3">
    <source>
        <dbReference type="ARBA" id="ARBA00022737"/>
    </source>
</evidence>
<keyword evidence="2" id="KW-0479">Metal-binding</keyword>
<feature type="region of interest" description="Disordered" evidence="6">
    <location>
        <begin position="187"/>
        <end position="363"/>
    </location>
</feature>
<evidence type="ECO:0000256" key="1">
    <source>
        <dbReference type="ARBA" id="ARBA00022485"/>
    </source>
</evidence>
<dbReference type="SUPFAM" id="SSF54862">
    <property type="entry name" value="4Fe-4S ferredoxins"/>
    <property type="match status" value="1"/>
</dbReference>
<keyword evidence="9" id="KW-1185">Reference proteome</keyword>
<feature type="compositionally biased region" description="Basic and acidic residues" evidence="6">
    <location>
        <begin position="307"/>
        <end position="316"/>
    </location>
</feature>
<feature type="compositionally biased region" description="Basic and acidic residues" evidence="6">
    <location>
        <begin position="329"/>
        <end position="338"/>
    </location>
</feature>
<evidence type="ECO:0000256" key="2">
    <source>
        <dbReference type="ARBA" id="ARBA00022723"/>
    </source>
</evidence>
<reference evidence="9" key="1">
    <citation type="submission" date="2016-10" db="EMBL/GenBank/DDBJ databases">
        <authorList>
            <person name="Varghese N."/>
            <person name="Submissions S."/>
        </authorList>
    </citation>
    <scope>NUCLEOTIDE SEQUENCE [LARGE SCALE GENOMIC DNA]</scope>
    <source>
        <strain evidence="9">CGMCC 1.12402</strain>
    </source>
</reference>
<sequence>MSRGIHGYWRNIKTATSTLKTGLKVTFEHMLDARNQRAPLPPSDDNYFEKKNALFTVQYPREVLPVPEHGRYKLHNEIDDCIVCDKCAKVCPVNCIDIEPVRGTGEIGKTSDGTSKRIYAAKFDIDMAKCCFCGLCTTVCPTECLTMTSDYDFSAFDFAEHNVPFATMTPMEILEKKKELEEFNAKKEAEKAAKATPTTGAKPAMKPRVGAPKPAVGAKPAVKPSIKPKVGGAAKPVIKPKVPSKNTEEAAENKPARPVIKPKVPGASAKPKPVIKPKIPVKKASTDEEKKPQVKPVVRPKIPVKKQQAESDEAKKPQVRPVIKPKVQAKKEGSEDAKPAQPRPKVPMRPKIPPRKQEGGNEE</sequence>
<dbReference type="GO" id="GO:0016020">
    <property type="term" value="C:membrane"/>
    <property type="evidence" value="ECO:0007669"/>
    <property type="project" value="InterPro"/>
</dbReference>
<dbReference type="GeneID" id="99984808"/>
<evidence type="ECO:0000313" key="9">
    <source>
        <dbReference type="Proteomes" id="UP000199437"/>
    </source>
</evidence>
<keyword evidence="1" id="KW-0004">4Fe-4S</keyword>
<dbReference type="InterPro" id="IPR017900">
    <property type="entry name" value="4Fe4S_Fe_S_CS"/>
</dbReference>
<dbReference type="Proteomes" id="UP000199437">
    <property type="component" value="Unassembled WGS sequence"/>
</dbReference>
<evidence type="ECO:0000256" key="4">
    <source>
        <dbReference type="ARBA" id="ARBA00023004"/>
    </source>
</evidence>
<dbReference type="PROSITE" id="PS00198">
    <property type="entry name" value="4FE4S_FER_1"/>
    <property type="match status" value="1"/>
</dbReference>
<evidence type="ECO:0000259" key="7">
    <source>
        <dbReference type="PROSITE" id="PS51379"/>
    </source>
</evidence>
<gene>
    <name evidence="8" type="ORF">SAMN05216290_0043</name>
</gene>
<keyword evidence="3" id="KW-0677">Repeat</keyword>
<keyword evidence="5" id="KW-0411">Iron-sulfur</keyword>
<dbReference type="RefSeq" id="WP_090256357.1">
    <property type="nucleotide sequence ID" value="NZ_FOIR01000001.1"/>
</dbReference>
<feature type="domain" description="4Fe-4S ferredoxin-type" evidence="7">
    <location>
        <begin position="121"/>
        <end position="150"/>
    </location>
</feature>
<dbReference type="GO" id="GO:0046872">
    <property type="term" value="F:metal ion binding"/>
    <property type="evidence" value="ECO:0007669"/>
    <property type="project" value="UniProtKB-KW"/>
</dbReference>
<accession>A0A1I0M483</accession>
<evidence type="ECO:0000256" key="6">
    <source>
        <dbReference type="SAM" id="MobiDB-lite"/>
    </source>
</evidence>
<name>A0A1I0M483_9BACT</name>
<dbReference type="InterPro" id="IPR010226">
    <property type="entry name" value="NADH_quinone_OxRdtase_chainI"/>
</dbReference>
<dbReference type="GO" id="GO:0016651">
    <property type="term" value="F:oxidoreductase activity, acting on NAD(P)H"/>
    <property type="evidence" value="ECO:0007669"/>
    <property type="project" value="InterPro"/>
</dbReference>
<evidence type="ECO:0000256" key="5">
    <source>
        <dbReference type="ARBA" id="ARBA00023014"/>
    </source>
</evidence>
<dbReference type="EMBL" id="FOIR01000001">
    <property type="protein sequence ID" value="SEV83089.1"/>
    <property type="molecule type" value="Genomic_DNA"/>
</dbReference>
<organism evidence="8 9">
    <name type="scientific">Roseivirga pacifica</name>
    <dbReference type="NCBI Taxonomy" id="1267423"/>
    <lineage>
        <taxon>Bacteria</taxon>
        <taxon>Pseudomonadati</taxon>
        <taxon>Bacteroidota</taxon>
        <taxon>Cytophagia</taxon>
        <taxon>Cytophagales</taxon>
        <taxon>Roseivirgaceae</taxon>
        <taxon>Roseivirga</taxon>
    </lineage>
</organism>
<keyword evidence="4" id="KW-0408">Iron</keyword>
<feature type="domain" description="4Fe-4S ferredoxin-type" evidence="7">
    <location>
        <begin position="70"/>
        <end position="101"/>
    </location>
</feature>